<evidence type="ECO:0000256" key="3">
    <source>
        <dbReference type="ARBA" id="ARBA00023237"/>
    </source>
</evidence>
<keyword evidence="2" id="KW-0812">Transmembrane</keyword>
<name>A0A484Q513_9ZZZZ</name>
<keyword evidence="3" id="KW-0998">Cell outer membrane</keyword>
<protein>
    <submittedName>
        <fullName evidence="6">Probable activation/secretion signal peptide protein</fullName>
    </submittedName>
</protein>
<sequence length="584" mass="63927">MRAFLNELPPMMFFRITRPALATSLAGAAWLASALPAWGQGALRGNPVDALPPLERPAPTQPATSPVIAVPSPEEEAIRQRLAQRLVPRHFDVTGVRTLPFDQVQAVLQPLAGKETTIGQLAQEVNKITALYQEAGYPLSFALLQDQTFANGLVVVTVVEGHVGAVRIEGDLGSAEDRLRTLAQPLVDQKPLTRELLERQLNLMRGVPGVTFTPALDLPRRADGASELVLTGTHKPFGVNGGVSDLGTGVQGLVNMSANSLTPLGEQVRLTAAVPVNQDDVRYFAGDIRVPVGSDGLAVKVDGYTYRARPDDQALEYLGFDRKVRNQRIGVGLSYPLLLNNTRSLTVSGGVYATQSRDIYNRDIDGAQFEQDVRVRAATTQLHYVETGQRQSRDISLSVSRGFDAAGARQGISSNFGFTGSPNIDLDFTRWNLEAKQSVMLPAQFGVTLSGAAQYSSDVLPNTEQISFGSWRYAMGYPQGEQSGDKGFGVSLELNRRFAIGATYLSVVQPYVMADYARTWYNAQSLRVFNDRQLVSAGLGFRVTDDRYYLFDFNAAKPMGERTVNGNDRDWRFNANYSVFYDAF</sequence>
<dbReference type="EMBL" id="CAADHY010000032">
    <property type="protein sequence ID" value="VFR32906.1"/>
    <property type="molecule type" value="Genomic_DNA"/>
</dbReference>
<dbReference type="PANTHER" id="PTHR34597:SF6">
    <property type="entry name" value="BLR6126 PROTEIN"/>
    <property type="match status" value="1"/>
</dbReference>
<keyword evidence="1" id="KW-0472">Membrane</keyword>
<dbReference type="InterPro" id="IPR005565">
    <property type="entry name" value="Hemolysn_activator_HlyB_C"/>
</dbReference>
<evidence type="ECO:0000256" key="2">
    <source>
        <dbReference type="ARBA" id="ARBA00022692"/>
    </source>
</evidence>
<dbReference type="InterPro" id="IPR051544">
    <property type="entry name" value="TPS_OM_transporter"/>
</dbReference>
<evidence type="ECO:0000313" key="6">
    <source>
        <dbReference type="EMBL" id="VFR32906.1"/>
    </source>
</evidence>
<feature type="domain" description="Haemolysin activator HlyB C-terminal" evidence="4">
    <location>
        <begin position="234"/>
        <end position="542"/>
    </location>
</feature>
<dbReference type="GO" id="GO:0046819">
    <property type="term" value="P:protein secretion by the type V secretion system"/>
    <property type="evidence" value="ECO:0007669"/>
    <property type="project" value="TreeGrafter"/>
</dbReference>
<dbReference type="AlphaFoldDB" id="A0A484Q513"/>
<dbReference type="Gene3D" id="2.40.160.50">
    <property type="entry name" value="membrane protein fhac: a member of the omp85/tpsb transporter family"/>
    <property type="match status" value="1"/>
</dbReference>
<dbReference type="Pfam" id="PF08479">
    <property type="entry name" value="POTRA_2"/>
    <property type="match status" value="1"/>
</dbReference>
<evidence type="ECO:0000259" key="5">
    <source>
        <dbReference type="Pfam" id="PF08479"/>
    </source>
</evidence>
<reference evidence="6" key="1">
    <citation type="submission" date="2019-03" db="EMBL/GenBank/DDBJ databases">
        <authorList>
            <person name="Danneels B."/>
        </authorList>
    </citation>
    <scope>NUCLEOTIDE SEQUENCE</scope>
</reference>
<gene>
    <name evidence="6" type="ORF">AMP9_2794</name>
</gene>
<evidence type="ECO:0000256" key="1">
    <source>
        <dbReference type="ARBA" id="ARBA00022452"/>
    </source>
</evidence>
<keyword evidence="1" id="KW-1134">Transmembrane beta strand</keyword>
<dbReference type="Pfam" id="PF03865">
    <property type="entry name" value="ShlB"/>
    <property type="match status" value="1"/>
</dbReference>
<dbReference type="PANTHER" id="PTHR34597">
    <property type="entry name" value="SLR1661 PROTEIN"/>
    <property type="match status" value="1"/>
</dbReference>
<dbReference type="Gene3D" id="3.10.20.310">
    <property type="entry name" value="membrane protein fhac"/>
    <property type="match status" value="1"/>
</dbReference>
<feature type="domain" description="Polypeptide-transport-associated ShlB-type" evidence="5">
    <location>
        <begin position="89"/>
        <end position="161"/>
    </location>
</feature>
<dbReference type="GO" id="GO:0098046">
    <property type="term" value="C:type V protein secretion system complex"/>
    <property type="evidence" value="ECO:0007669"/>
    <property type="project" value="TreeGrafter"/>
</dbReference>
<organism evidence="6">
    <name type="scientific">plant metagenome</name>
    <dbReference type="NCBI Taxonomy" id="1297885"/>
    <lineage>
        <taxon>unclassified sequences</taxon>
        <taxon>metagenomes</taxon>
        <taxon>organismal metagenomes</taxon>
    </lineage>
</organism>
<dbReference type="GO" id="GO:0008320">
    <property type="term" value="F:protein transmembrane transporter activity"/>
    <property type="evidence" value="ECO:0007669"/>
    <property type="project" value="TreeGrafter"/>
</dbReference>
<accession>A0A484Q513</accession>
<evidence type="ECO:0000259" key="4">
    <source>
        <dbReference type="Pfam" id="PF03865"/>
    </source>
</evidence>
<dbReference type="InterPro" id="IPR013686">
    <property type="entry name" value="Polypept-transport_assoc_ShlB"/>
</dbReference>
<proteinExistence type="predicted"/>